<dbReference type="EMBL" id="CM042880">
    <property type="protein sequence ID" value="KAI4387627.1"/>
    <property type="molecule type" value="Genomic_DNA"/>
</dbReference>
<organism evidence="1 2">
    <name type="scientific">Melastoma candidum</name>
    <dbReference type="NCBI Taxonomy" id="119954"/>
    <lineage>
        <taxon>Eukaryota</taxon>
        <taxon>Viridiplantae</taxon>
        <taxon>Streptophyta</taxon>
        <taxon>Embryophyta</taxon>
        <taxon>Tracheophyta</taxon>
        <taxon>Spermatophyta</taxon>
        <taxon>Magnoliopsida</taxon>
        <taxon>eudicotyledons</taxon>
        <taxon>Gunneridae</taxon>
        <taxon>Pentapetalae</taxon>
        <taxon>rosids</taxon>
        <taxon>malvids</taxon>
        <taxon>Myrtales</taxon>
        <taxon>Melastomataceae</taxon>
        <taxon>Melastomatoideae</taxon>
        <taxon>Melastomateae</taxon>
        <taxon>Melastoma</taxon>
    </lineage>
</organism>
<name>A0ACB9S8S4_9MYRT</name>
<evidence type="ECO:0000313" key="2">
    <source>
        <dbReference type="Proteomes" id="UP001057402"/>
    </source>
</evidence>
<keyword evidence="2" id="KW-1185">Reference proteome</keyword>
<comment type="caution">
    <text evidence="1">The sequence shown here is derived from an EMBL/GenBank/DDBJ whole genome shotgun (WGS) entry which is preliminary data.</text>
</comment>
<accession>A0ACB9S8S4</accession>
<evidence type="ECO:0000313" key="1">
    <source>
        <dbReference type="EMBL" id="KAI4387627.1"/>
    </source>
</evidence>
<gene>
    <name evidence="1" type="ORF">MLD38_000047</name>
</gene>
<reference evidence="2" key="1">
    <citation type="journal article" date="2023" name="Front. Plant Sci.">
        <title>Chromosomal-level genome assembly of Melastoma candidum provides insights into trichome evolution.</title>
        <authorList>
            <person name="Zhong Y."/>
            <person name="Wu W."/>
            <person name="Sun C."/>
            <person name="Zou P."/>
            <person name="Liu Y."/>
            <person name="Dai S."/>
            <person name="Zhou R."/>
        </authorList>
    </citation>
    <scope>NUCLEOTIDE SEQUENCE [LARGE SCALE GENOMIC DNA]</scope>
</reference>
<proteinExistence type="predicted"/>
<protein>
    <submittedName>
        <fullName evidence="1">Uncharacterized protein</fullName>
    </submittedName>
</protein>
<sequence>MVPNPEQAMRAFVVLRSPRTAFHFRPLSSHTGEGGGRGPTLYDRIRADANCPRCSALLPVLFSNRPLPPPFCPSPGVYHALTRCRRCDSAFYFLPLKLHPLLLGSFFEVPLSLRSPSPTSKHLEAVPEDERLPSPPLCQQPRRFRGRSVDDSRERGAVRFPTPREICRGLDDYVIGQDTAKKVLSVAVYNHYKRIHLSSLLQQNRERWGDNHHGEEDDDDSVEVDKSNVLLLGPTGSGKTLLAKTLARIVNVPFAMADATSLTQAGYVGEDVESILYKLLVAAEFNVESAERGIVYIDEVDKISKKLENTADGRDVSGEGVQQALLKMLEGTVVNINAYNGKEYRGDSIQVDTKNIMFICGGAFVDLDKTISERRKDSSIGFGVPVRASMTMSGQTDMAATSSLLQTVESGDLIAYGLIPEFIGRLPIIVSLSALTKDELVQILKEPKNALGKQYKKMFQMNDVELRFTENAYQQIARKALAKNMGARGLRALLEDILTEAMFEVPQDRQSSSTVSVVLVDEESVGPIDGPVCGAKILHRDSRVEAVLL</sequence>
<dbReference type="Proteomes" id="UP001057402">
    <property type="component" value="Chromosome 1"/>
</dbReference>